<sequence length="426" mass="48207">TQYMASVSIFALIWILLFALAGLYSIKQPSIWSMLGRIILGSTSGIMVVIAFVFFSREFTTSRFVVLAVWGLAMFYVLCGRLLLRMLRSALLGARIGHQSVAIVGNAKAAEDLAALYTAHPRLGLTLVKQAKSWSASLGKELEKLAQKGKLDILLLADPELEKKTALEMISFAEAHHIDFRYLADLFSATFTNVEMSTIGGIPVIDVKRTRLEGWGRIWKRIFDILGSLLLLTLVSPILLITALALMLEDGLPVLFKNERIGERGKSFRLLKLRSMWRKYSIGPQFKGLKKNLKFEEDLIKKQSIKEGPVYKIADDPRVTRIGKFIRRWSIDELPQFLNVLRGDMSLVGPRPHQPREVEKYLPHQRHVLAIKPGITGLAQISGRSDLEFEDEVRLDAWYIENWSPALDLYILLKTPFAVIRRKGAY</sequence>
<comment type="similarity">
    <text evidence="2">Belongs to the bacterial sugar transferase family.</text>
</comment>
<dbReference type="InterPro" id="IPR017475">
    <property type="entry name" value="EPS_sugar_tfrase"/>
</dbReference>
<keyword evidence="3" id="KW-0808">Transferase</keyword>
<evidence type="ECO:0000256" key="1">
    <source>
        <dbReference type="ARBA" id="ARBA00004141"/>
    </source>
</evidence>
<comment type="subcellular location">
    <subcellularLocation>
        <location evidence="1">Membrane</location>
        <topology evidence="1">Multi-pass membrane protein</topology>
    </subcellularLocation>
</comment>
<accession>A0A2H0BSK9</accession>
<evidence type="ECO:0000259" key="8">
    <source>
        <dbReference type="Pfam" id="PF02397"/>
    </source>
</evidence>
<dbReference type="Proteomes" id="UP000231581">
    <property type="component" value="Unassembled WGS sequence"/>
</dbReference>
<evidence type="ECO:0000256" key="4">
    <source>
        <dbReference type="ARBA" id="ARBA00022692"/>
    </source>
</evidence>
<evidence type="ECO:0000256" key="6">
    <source>
        <dbReference type="ARBA" id="ARBA00023136"/>
    </source>
</evidence>
<gene>
    <name evidence="9" type="ORF">COX00_01740</name>
</gene>
<feature type="transmembrane region" description="Helical" evidence="7">
    <location>
        <begin position="62"/>
        <end position="84"/>
    </location>
</feature>
<feature type="domain" description="Bacterial sugar transferase" evidence="8">
    <location>
        <begin position="220"/>
        <end position="420"/>
    </location>
</feature>
<dbReference type="GO" id="GO:0016020">
    <property type="term" value="C:membrane"/>
    <property type="evidence" value="ECO:0007669"/>
    <property type="project" value="UniProtKB-SubCell"/>
</dbReference>
<dbReference type="Pfam" id="PF02397">
    <property type="entry name" value="Bac_transf"/>
    <property type="match status" value="1"/>
</dbReference>
<keyword evidence="6 7" id="KW-0472">Membrane</keyword>
<protein>
    <recommendedName>
        <fullName evidence="8">Bacterial sugar transferase domain-containing protein</fullName>
    </recommendedName>
</protein>
<name>A0A2H0BSK9_9BACT</name>
<feature type="transmembrane region" description="Helical" evidence="7">
    <location>
        <begin position="6"/>
        <end position="26"/>
    </location>
</feature>
<evidence type="ECO:0000256" key="2">
    <source>
        <dbReference type="ARBA" id="ARBA00006464"/>
    </source>
</evidence>
<feature type="transmembrane region" description="Helical" evidence="7">
    <location>
        <begin position="38"/>
        <end position="56"/>
    </location>
</feature>
<evidence type="ECO:0000313" key="10">
    <source>
        <dbReference type="Proteomes" id="UP000231581"/>
    </source>
</evidence>
<evidence type="ECO:0000313" key="9">
    <source>
        <dbReference type="EMBL" id="PIP60665.1"/>
    </source>
</evidence>
<keyword evidence="4 7" id="KW-0812">Transmembrane</keyword>
<reference evidence="9 10" key="1">
    <citation type="submission" date="2017-09" db="EMBL/GenBank/DDBJ databases">
        <title>Depth-based differentiation of microbial function through sediment-hosted aquifers and enrichment of novel symbionts in the deep terrestrial subsurface.</title>
        <authorList>
            <person name="Probst A.J."/>
            <person name="Ladd B."/>
            <person name="Jarett J.K."/>
            <person name="Geller-Mcgrath D.E."/>
            <person name="Sieber C.M."/>
            <person name="Emerson J.B."/>
            <person name="Anantharaman K."/>
            <person name="Thomas B.C."/>
            <person name="Malmstrom R."/>
            <person name="Stieglmeier M."/>
            <person name="Klingl A."/>
            <person name="Woyke T."/>
            <person name="Ryan C.M."/>
            <person name="Banfield J.F."/>
        </authorList>
    </citation>
    <scope>NUCLEOTIDE SEQUENCE [LARGE SCALE GENOMIC DNA]</scope>
    <source>
        <strain evidence="9">CG22_combo_CG10-13_8_21_14_all_47_17</strain>
    </source>
</reference>
<organism evidence="9 10">
    <name type="scientific">Candidatus Uhrbacteria bacterium CG22_combo_CG10-13_8_21_14_all_47_17</name>
    <dbReference type="NCBI Taxonomy" id="1975041"/>
    <lineage>
        <taxon>Bacteria</taxon>
        <taxon>Candidatus Uhriibacteriota</taxon>
    </lineage>
</organism>
<feature type="transmembrane region" description="Helical" evidence="7">
    <location>
        <begin position="225"/>
        <end position="248"/>
    </location>
</feature>
<evidence type="ECO:0000256" key="3">
    <source>
        <dbReference type="ARBA" id="ARBA00022679"/>
    </source>
</evidence>
<dbReference type="AlphaFoldDB" id="A0A2H0BSK9"/>
<dbReference type="NCBIfam" id="TIGR03025">
    <property type="entry name" value="EPS_sugtrans"/>
    <property type="match status" value="1"/>
</dbReference>
<dbReference type="GO" id="GO:0016780">
    <property type="term" value="F:phosphotransferase activity, for other substituted phosphate groups"/>
    <property type="evidence" value="ECO:0007669"/>
    <property type="project" value="TreeGrafter"/>
</dbReference>
<evidence type="ECO:0000256" key="5">
    <source>
        <dbReference type="ARBA" id="ARBA00022989"/>
    </source>
</evidence>
<dbReference type="InterPro" id="IPR003362">
    <property type="entry name" value="Bact_transf"/>
</dbReference>
<proteinExistence type="inferred from homology"/>
<feature type="non-terminal residue" evidence="9">
    <location>
        <position position="1"/>
    </location>
</feature>
<keyword evidence="5 7" id="KW-1133">Transmembrane helix</keyword>
<comment type="caution">
    <text evidence="9">The sequence shown here is derived from an EMBL/GenBank/DDBJ whole genome shotgun (WGS) entry which is preliminary data.</text>
</comment>
<dbReference type="EMBL" id="PCSZ01000039">
    <property type="protein sequence ID" value="PIP60665.1"/>
    <property type="molecule type" value="Genomic_DNA"/>
</dbReference>
<dbReference type="PANTHER" id="PTHR30576:SF10">
    <property type="entry name" value="SLL5057 PROTEIN"/>
    <property type="match status" value="1"/>
</dbReference>
<evidence type="ECO:0000256" key="7">
    <source>
        <dbReference type="SAM" id="Phobius"/>
    </source>
</evidence>
<dbReference type="PANTHER" id="PTHR30576">
    <property type="entry name" value="COLANIC BIOSYNTHESIS UDP-GLUCOSE LIPID CARRIER TRANSFERASE"/>
    <property type="match status" value="1"/>
</dbReference>